<name>A0A8S3YKL3_9EUPU</name>
<feature type="compositionally biased region" description="Polar residues" evidence="3">
    <location>
        <begin position="488"/>
        <end position="497"/>
    </location>
</feature>
<evidence type="ECO:0000259" key="4">
    <source>
        <dbReference type="PROSITE" id="PS50119"/>
    </source>
</evidence>
<feature type="region of interest" description="Disordered" evidence="3">
    <location>
        <begin position="645"/>
        <end position="665"/>
    </location>
</feature>
<feature type="compositionally biased region" description="Low complexity" evidence="3">
    <location>
        <begin position="499"/>
        <end position="512"/>
    </location>
</feature>
<evidence type="ECO:0000313" key="6">
    <source>
        <dbReference type="Proteomes" id="UP000678393"/>
    </source>
</evidence>
<evidence type="ECO:0000256" key="3">
    <source>
        <dbReference type="SAM" id="MobiDB-lite"/>
    </source>
</evidence>
<feature type="region of interest" description="Disordered" evidence="3">
    <location>
        <begin position="1012"/>
        <end position="1070"/>
    </location>
</feature>
<dbReference type="PANTHER" id="PTHR28634:SF1">
    <property type="entry name" value="ZINC FINGER B-BOX DOMAIN-CONTAINING PROTEIN 1"/>
    <property type="match status" value="1"/>
</dbReference>
<feature type="compositionally biased region" description="Polar residues" evidence="3">
    <location>
        <begin position="1057"/>
        <end position="1069"/>
    </location>
</feature>
<dbReference type="SUPFAM" id="SSF57845">
    <property type="entry name" value="B-box zinc-binding domain"/>
    <property type="match status" value="1"/>
</dbReference>
<keyword evidence="1" id="KW-0862">Zinc</keyword>
<feature type="coiled-coil region" evidence="2">
    <location>
        <begin position="15"/>
        <end position="59"/>
    </location>
</feature>
<dbReference type="InterPro" id="IPR037688">
    <property type="entry name" value="ZBBX"/>
</dbReference>
<feature type="region of interest" description="Disordered" evidence="3">
    <location>
        <begin position="466"/>
        <end position="513"/>
    </location>
</feature>
<comment type="caution">
    <text evidence="5">The sequence shown here is derived from an EMBL/GenBank/DDBJ whole genome shotgun (WGS) entry which is preliminary data.</text>
</comment>
<feature type="region of interest" description="Disordered" evidence="3">
    <location>
        <begin position="751"/>
        <end position="790"/>
    </location>
</feature>
<feature type="region of interest" description="Disordered" evidence="3">
    <location>
        <begin position="570"/>
        <end position="591"/>
    </location>
</feature>
<keyword evidence="1" id="KW-0863">Zinc-finger</keyword>
<feature type="compositionally biased region" description="Basic and acidic residues" evidence="3">
    <location>
        <begin position="871"/>
        <end position="899"/>
    </location>
</feature>
<feature type="compositionally biased region" description="Basic and acidic residues" evidence="3">
    <location>
        <begin position="581"/>
        <end position="591"/>
    </location>
</feature>
<feature type="compositionally biased region" description="Polar residues" evidence="3">
    <location>
        <begin position="920"/>
        <end position="929"/>
    </location>
</feature>
<feature type="compositionally biased region" description="Basic residues" evidence="3">
    <location>
        <begin position="832"/>
        <end position="841"/>
    </location>
</feature>
<evidence type="ECO:0000256" key="2">
    <source>
        <dbReference type="SAM" id="Coils"/>
    </source>
</evidence>
<dbReference type="InterPro" id="IPR000315">
    <property type="entry name" value="Znf_B-box"/>
</dbReference>
<evidence type="ECO:0000256" key="1">
    <source>
        <dbReference type="PROSITE-ProRule" id="PRU00024"/>
    </source>
</evidence>
<organism evidence="5 6">
    <name type="scientific">Candidula unifasciata</name>
    <dbReference type="NCBI Taxonomy" id="100452"/>
    <lineage>
        <taxon>Eukaryota</taxon>
        <taxon>Metazoa</taxon>
        <taxon>Spiralia</taxon>
        <taxon>Lophotrochozoa</taxon>
        <taxon>Mollusca</taxon>
        <taxon>Gastropoda</taxon>
        <taxon>Heterobranchia</taxon>
        <taxon>Euthyneura</taxon>
        <taxon>Panpulmonata</taxon>
        <taxon>Eupulmonata</taxon>
        <taxon>Stylommatophora</taxon>
        <taxon>Helicina</taxon>
        <taxon>Helicoidea</taxon>
        <taxon>Geomitridae</taxon>
        <taxon>Candidula</taxon>
    </lineage>
</organism>
<keyword evidence="6" id="KW-1185">Reference proteome</keyword>
<dbReference type="PANTHER" id="PTHR28634">
    <property type="entry name" value="ZINC FINGER B-BOX DOMAIN-CONTAINING PROTEIN 1"/>
    <property type="match status" value="1"/>
</dbReference>
<keyword evidence="2" id="KW-0175">Coiled coil</keyword>
<sequence length="1186" mass="131024">MPGFNTSTRKEDLSLKLRAQNLKNARDQTKRLEEDNRKMEERLKELKTAMKREKELREQQGAGFWGRGQLNTGSLTNYASEVLQNKVMASLTEGKIKKVKILRDEPIGKPKRIGPPGTMKYIAQRNLTTSANPRDKQKGPKCGQCEDRTATLSCIQCSEIYCPGCFAAFHLKGALKQHRSIPLSAAGPRVCMSPSTSADVLSPRCGQAASGLVPTQPYSDYEMNGCEAAGASSSQPSPHTAAPTLLQGEYDESQSAASFQAALMAWRQGDQPVTCRSARLDQEKLNSSPPVAVDESIGTSVEITIPDIKFKSSLSYAEKLMLKKYDDGHVDFQSLFEVVAQARSPDRNAARPGPSVSEVSIMELFSQGEPAISEVSNHRPHYIVKEVSPLESWKTEQLQQRSSLLPTSASSHVQSSTNCLIISELPNDEKSTSRKVNRDSTGYQFEEENCDATGYRFEDEVTDIGDVQDASTEEQKISKPPPRPMSAKLQTRRTVNDLSKASRASSRAASRAGMEGCLTKVPSEALKSVVQMKLPEHSCLSQDPLESFFLVGVKEQQPEQVADRVITPFRERKNTPTAKSRLGEAKSARQENEAVKISNKLYQMAPRSWHPETSLSSAVPLNEVTLDRQQGETTLSFSYSKQISGQGGLDWHSSSSHTEKDTPDEDHAQELGLLFGDELFIAEATAAASSVSQRAPAEPFSQHRQGYIYLGPSRDASEDHPPQITKVYGGRRFHNITTPLGRSDILKELKISPVPPNSTSANRLDPEISMSTRGQSKHHHHVPEGEQRRFENLEQNLNKSKTLKDKEQLFRNSTDFSETAHSLNKSSSLKSSKSHFSRVKPNKSPVKTNTIVGQGNEVKTTPRSRTQTSLEKQEVSDFRRNFNKMLRDEKVDSKPDRRPNSSVTLSTQVESGRTKKSTRTQRPNSSSGGTEPRGMQQLSPKSGRDTVVSDMLKSRVQEDGWINCESEFSYDYDDGDHLTARCLLVQNTEIPISNVKKSEVWETDVRPFSSTSISSKSGCLHTEVTPAKGDGKMPAKGDGKTPAKGDGKTASRLPSHRTASAVSQRSGRTSRAVVIDGDDLSCYDSLDVSAEQNMEDSQALEQLEWELASNTNRLTADGKISRMRIHDSDDLESSTAAKLSAFSLEKDYNVASKLLEDEKQAARNGESLELKRNITVCEIDEVKALR</sequence>
<dbReference type="OrthoDB" id="6226111at2759"/>
<dbReference type="Pfam" id="PF22586">
    <property type="entry name" value="ANCHR-like_BBOX"/>
    <property type="match status" value="1"/>
</dbReference>
<dbReference type="Gene3D" id="4.10.830.40">
    <property type="match status" value="1"/>
</dbReference>
<gene>
    <name evidence="5" type="ORF">CUNI_LOCUS1128</name>
</gene>
<dbReference type="PROSITE" id="PS50119">
    <property type="entry name" value="ZF_BBOX"/>
    <property type="match status" value="1"/>
</dbReference>
<feature type="compositionally biased region" description="Low complexity" evidence="3">
    <location>
        <begin position="822"/>
        <end position="831"/>
    </location>
</feature>
<feature type="compositionally biased region" description="Polar residues" evidence="3">
    <location>
        <begin position="845"/>
        <end position="870"/>
    </location>
</feature>
<accession>A0A8S3YKL3</accession>
<feature type="compositionally biased region" description="Basic and acidic residues" evidence="3">
    <location>
        <begin position="1029"/>
        <end position="1049"/>
    </location>
</feature>
<feature type="compositionally biased region" description="Polar residues" evidence="3">
    <location>
        <begin position="900"/>
        <end position="911"/>
    </location>
</feature>
<evidence type="ECO:0000313" key="5">
    <source>
        <dbReference type="EMBL" id="CAG5115570.1"/>
    </source>
</evidence>
<dbReference type="Proteomes" id="UP000678393">
    <property type="component" value="Unassembled WGS sequence"/>
</dbReference>
<keyword evidence="1" id="KW-0479">Metal-binding</keyword>
<protein>
    <recommendedName>
        <fullName evidence="4">B box-type domain-containing protein</fullName>
    </recommendedName>
</protein>
<dbReference type="EMBL" id="CAJHNH020000135">
    <property type="protein sequence ID" value="CAG5115570.1"/>
    <property type="molecule type" value="Genomic_DNA"/>
</dbReference>
<dbReference type="CDD" id="cd19818">
    <property type="entry name" value="Bbox1_ZBBX"/>
    <property type="match status" value="1"/>
</dbReference>
<feature type="domain" description="B box-type" evidence="4">
    <location>
        <begin position="137"/>
        <end position="183"/>
    </location>
</feature>
<feature type="region of interest" description="Disordered" evidence="3">
    <location>
        <begin position="815"/>
        <end position="947"/>
    </location>
</feature>
<proteinExistence type="predicted"/>
<reference evidence="5" key="1">
    <citation type="submission" date="2021-04" db="EMBL/GenBank/DDBJ databases">
        <authorList>
            <consortium name="Molecular Ecology Group"/>
        </authorList>
    </citation>
    <scope>NUCLEOTIDE SEQUENCE</scope>
</reference>
<dbReference type="GO" id="GO:0008270">
    <property type="term" value="F:zinc ion binding"/>
    <property type="evidence" value="ECO:0007669"/>
    <property type="project" value="UniProtKB-KW"/>
</dbReference>
<dbReference type="AlphaFoldDB" id="A0A8S3YKL3"/>